<evidence type="ECO:0000313" key="2">
    <source>
        <dbReference type="EMBL" id="MFC7371684.1"/>
    </source>
</evidence>
<dbReference type="RefSeq" id="WP_379748513.1">
    <property type="nucleotide sequence ID" value="NZ_JBHTCP010000014.1"/>
</dbReference>
<keyword evidence="1" id="KW-0472">Membrane</keyword>
<evidence type="ECO:0000256" key="1">
    <source>
        <dbReference type="SAM" id="Phobius"/>
    </source>
</evidence>
<keyword evidence="3" id="KW-1185">Reference proteome</keyword>
<accession>A0ABW2NQW1</accession>
<name>A0ABW2NQW1_9BACL</name>
<evidence type="ECO:0000313" key="3">
    <source>
        <dbReference type="Proteomes" id="UP001596549"/>
    </source>
</evidence>
<sequence length="72" mass="7807">MLTLILLGLAAIILAVGLIWTYQLGKTQKQPADNKIAPAISRHTVVLNPIFLALVLFAVIVWIMILAADILS</sequence>
<keyword evidence="1" id="KW-0812">Transmembrane</keyword>
<gene>
    <name evidence="2" type="ORF">ACFQPF_08345</name>
</gene>
<organism evidence="2 3">
    <name type="scientific">Fictibacillus iocasae</name>
    <dbReference type="NCBI Taxonomy" id="2715437"/>
    <lineage>
        <taxon>Bacteria</taxon>
        <taxon>Bacillati</taxon>
        <taxon>Bacillota</taxon>
        <taxon>Bacilli</taxon>
        <taxon>Bacillales</taxon>
        <taxon>Fictibacillaceae</taxon>
        <taxon>Fictibacillus</taxon>
    </lineage>
</organism>
<feature type="transmembrane region" description="Helical" evidence="1">
    <location>
        <begin position="45"/>
        <end position="68"/>
    </location>
</feature>
<proteinExistence type="predicted"/>
<dbReference type="Proteomes" id="UP001596549">
    <property type="component" value="Unassembled WGS sequence"/>
</dbReference>
<comment type="caution">
    <text evidence="2">The sequence shown here is derived from an EMBL/GenBank/DDBJ whole genome shotgun (WGS) entry which is preliminary data.</text>
</comment>
<dbReference type="EMBL" id="JBHTCP010000014">
    <property type="protein sequence ID" value="MFC7371684.1"/>
    <property type="molecule type" value="Genomic_DNA"/>
</dbReference>
<keyword evidence="1" id="KW-1133">Transmembrane helix</keyword>
<reference evidence="3" key="1">
    <citation type="journal article" date="2019" name="Int. J. Syst. Evol. Microbiol.">
        <title>The Global Catalogue of Microorganisms (GCM) 10K type strain sequencing project: providing services to taxonomists for standard genome sequencing and annotation.</title>
        <authorList>
            <consortium name="The Broad Institute Genomics Platform"/>
            <consortium name="The Broad Institute Genome Sequencing Center for Infectious Disease"/>
            <person name="Wu L."/>
            <person name="Ma J."/>
        </authorList>
    </citation>
    <scope>NUCLEOTIDE SEQUENCE [LARGE SCALE GENOMIC DNA]</scope>
    <source>
        <strain evidence="3">NBRC 106396</strain>
    </source>
</reference>
<protein>
    <submittedName>
        <fullName evidence="2">Uncharacterized protein</fullName>
    </submittedName>
</protein>